<comment type="similarity">
    <text evidence="2">Belongs to the aromatic acid exporter (TC 2.A.85) family.</text>
</comment>
<evidence type="ECO:0000256" key="10">
    <source>
        <dbReference type="SAM" id="Phobius"/>
    </source>
</evidence>
<evidence type="ECO:0000256" key="6">
    <source>
        <dbReference type="ARBA" id="ARBA00023065"/>
    </source>
</evidence>
<reference evidence="11 12" key="1">
    <citation type="submission" date="2024-02" db="EMBL/GenBank/DDBJ databases">
        <authorList>
            <person name="Vignale AGUSTIN F."/>
            <person name="Sosa J E."/>
            <person name="Modenutti C."/>
        </authorList>
    </citation>
    <scope>NUCLEOTIDE SEQUENCE [LARGE SCALE GENOMIC DNA]</scope>
</reference>
<feature type="transmembrane region" description="Helical" evidence="10">
    <location>
        <begin position="83"/>
        <end position="103"/>
    </location>
</feature>
<evidence type="ECO:0000256" key="8">
    <source>
        <dbReference type="ARBA" id="ARBA00023303"/>
    </source>
</evidence>
<evidence type="ECO:0000256" key="7">
    <source>
        <dbReference type="ARBA" id="ARBA00023136"/>
    </source>
</evidence>
<evidence type="ECO:0000313" key="11">
    <source>
        <dbReference type="EMBL" id="CAK9150565.1"/>
    </source>
</evidence>
<organism evidence="11 12">
    <name type="scientific">Ilex paraguariensis</name>
    <name type="common">yerba mate</name>
    <dbReference type="NCBI Taxonomy" id="185542"/>
    <lineage>
        <taxon>Eukaryota</taxon>
        <taxon>Viridiplantae</taxon>
        <taxon>Streptophyta</taxon>
        <taxon>Embryophyta</taxon>
        <taxon>Tracheophyta</taxon>
        <taxon>Spermatophyta</taxon>
        <taxon>Magnoliopsida</taxon>
        <taxon>eudicotyledons</taxon>
        <taxon>Gunneridae</taxon>
        <taxon>Pentapetalae</taxon>
        <taxon>asterids</taxon>
        <taxon>campanulids</taxon>
        <taxon>Aquifoliales</taxon>
        <taxon>Aquifoliaceae</taxon>
        <taxon>Ilex</taxon>
    </lineage>
</organism>
<evidence type="ECO:0008006" key="13">
    <source>
        <dbReference type="Google" id="ProtNLM"/>
    </source>
</evidence>
<gene>
    <name evidence="11" type="ORF">ILEXP_LOCUS18721</name>
</gene>
<proteinExistence type="inferred from homology"/>
<comment type="subcellular location">
    <subcellularLocation>
        <location evidence="1">Membrane</location>
        <topology evidence="1">Multi-pass membrane protein</topology>
    </subcellularLocation>
</comment>
<evidence type="ECO:0000256" key="3">
    <source>
        <dbReference type="ARBA" id="ARBA00022448"/>
    </source>
</evidence>
<keyword evidence="3" id="KW-0813">Transport</keyword>
<dbReference type="AlphaFoldDB" id="A0ABC8S188"/>
<dbReference type="PANTHER" id="PTHR31086">
    <property type="entry name" value="ALUMINUM-ACTIVATED MALATE TRANSPORTER 10"/>
    <property type="match status" value="1"/>
</dbReference>
<keyword evidence="6" id="KW-0406">Ion transport</keyword>
<protein>
    <recommendedName>
        <fullName evidence="13">Aluminum-activated malate transporter</fullName>
    </recommendedName>
</protein>
<feature type="region of interest" description="Disordered" evidence="9">
    <location>
        <begin position="1"/>
        <end position="25"/>
    </location>
</feature>
<dbReference type="GO" id="GO:0016020">
    <property type="term" value="C:membrane"/>
    <property type="evidence" value="ECO:0007669"/>
    <property type="project" value="UniProtKB-SubCell"/>
</dbReference>
<keyword evidence="7 10" id="KW-0472">Membrane</keyword>
<keyword evidence="4 10" id="KW-0812">Transmembrane</keyword>
<keyword evidence="12" id="KW-1185">Reference proteome</keyword>
<feature type="transmembrane region" description="Helical" evidence="10">
    <location>
        <begin position="140"/>
        <end position="159"/>
    </location>
</feature>
<evidence type="ECO:0000256" key="5">
    <source>
        <dbReference type="ARBA" id="ARBA00022989"/>
    </source>
</evidence>
<evidence type="ECO:0000256" key="9">
    <source>
        <dbReference type="SAM" id="MobiDB-lite"/>
    </source>
</evidence>
<keyword evidence="5 10" id="KW-1133">Transmembrane helix</keyword>
<dbReference type="GO" id="GO:0034220">
    <property type="term" value="P:monoatomic ion transmembrane transport"/>
    <property type="evidence" value="ECO:0007669"/>
    <property type="project" value="UniProtKB-KW"/>
</dbReference>
<sequence>MVAGGEKDRKGCVGRNNEDRKKDPRKVVHSLKVGVAMTVASLVYLLEPLYEGIRQNSIWAVLTVTLIVEFRAGATLYKGFNRLMGTVVALSFAFLFEIIARHLGHVECAISSGFAVFLIGEDSESHIHILLTQFHFASKFPVIKICFSAVVFITSTFMAESIDK</sequence>
<dbReference type="InterPro" id="IPR020966">
    <property type="entry name" value="ALMT"/>
</dbReference>
<evidence type="ECO:0000313" key="12">
    <source>
        <dbReference type="Proteomes" id="UP001642360"/>
    </source>
</evidence>
<evidence type="ECO:0000256" key="1">
    <source>
        <dbReference type="ARBA" id="ARBA00004141"/>
    </source>
</evidence>
<evidence type="ECO:0000256" key="2">
    <source>
        <dbReference type="ARBA" id="ARBA00007079"/>
    </source>
</evidence>
<comment type="caution">
    <text evidence="11">The sequence shown here is derived from an EMBL/GenBank/DDBJ whole genome shotgun (WGS) entry which is preliminary data.</text>
</comment>
<dbReference type="EMBL" id="CAUOFW020002053">
    <property type="protein sequence ID" value="CAK9150565.1"/>
    <property type="molecule type" value="Genomic_DNA"/>
</dbReference>
<dbReference type="Pfam" id="PF11744">
    <property type="entry name" value="ALMT"/>
    <property type="match status" value="1"/>
</dbReference>
<keyword evidence="8" id="KW-0407">Ion channel</keyword>
<accession>A0ABC8S188</accession>
<dbReference type="Proteomes" id="UP001642360">
    <property type="component" value="Unassembled WGS sequence"/>
</dbReference>
<evidence type="ECO:0000256" key="4">
    <source>
        <dbReference type="ARBA" id="ARBA00022692"/>
    </source>
</evidence>
<name>A0ABC8S188_9AQUA</name>